<evidence type="ECO:0008006" key="4">
    <source>
        <dbReference type="Google" id="ProtNLM"/>
    </source>
</evidence>
<dbReference type="Gene3D" id="1.20.1600.10">
    <property type="entry name" value="Outer membrane efflux proteins (OEP)"/>
    <property type="match status" value="1"/>
</dbReference>
<dbReference type="eggNOG" id="COG1538">
    <property type="taxonomic scope" value="Bacteria"/>
</dbReference>
<dbReference type="AlphaFoldDB" id="A0A074KW79"/>
<keyword evidence="3" id="KW-1185">Reference proteome</keyword>
<feature type="chain" id="PRO_5001695453" description="Transporter" evidence="1">
    <location>
        <begin position="21"/>
        <end position="434"/>
    </location>
</feature>
<dbReference type="EMBL" id="JMIH01000016">
    <property type="protein sequence ID" value="KEO74226.1"/>
    <property type="molecule type" value="Genomic_DNA"/>
</dbReference>
<gene>
    <name evidence="2" type="ORF">EL17_08820</name>
</gene>
<accession>A0A074KW79</accession>
<evidence type="ECO:0000313" key="2">
    <source>
        <dbReference type="EMBL" id="KEO74226.1"/>
    </source>
</evidence>
<name>A0A074KW79_9BACT</name>
<keyword evidence="1" id="KW-0732">Signal</keyword>
<comment type="caution">
    <text evidence="2">The sequence shown here is derived from an EMBL/GenBank/DDBJ whole genome shotgun (WGS) entry which is preliminary data.</text>
</comment>
<dbReference type="GO" id="GO:0015562">
    <property type="term" value="F:efflux transmembrane transporter activity"/>
    <property type="evidence" value="ECO:0007669"/>
    <property type="project" value="InterPro"/>
</dbReference>
<dbReference type="STRING" id="1048983.EL17_08820"/>
<feature type="signal peptide" evidence="1">
    <location>
        <begin position="1"/>
        <end position="20"/>
    </location>
</feature>
<sequence>MFYKYPLSCLLLFVSFVTHGQDTLLLSRIDSENIFLRENLILLAEKLEIPKAEALLMQARLWPNPTFEVEEVNLWATENQLSVFGDELQGFNGGRFGRNQQFSFSIEQLILTAGKRKKSAALEQVNLDKSHSYFEDLLRTLKVEFRHTLTHLQFLQFSLRLYEDEISVLRQLTKAYQRQVDQGNVPKGEYIRLKALELEFARNINDLTKDINESQMELKTWMRLPANIHLVISDEDYPSVIRKIKGVTLEFLVNESKENRPDLKIAAYNQRFFSLLHTYERAQRIPDFSIKVGYDRGGNFMYNFVGFGIAMDLPVFNRNKGNIKYAKAGIEQSNILYSQKDLAIQNEISLAYQNLIASIQFYESIDPGYASTLDDLLKSYNKNFINRNISLLEFLDFLDAYLENKNIILQAGKEINHKAEELNYVIGSDILSIH</sequence>
<organism evidence="2 3">
    <name type="scientific">Anditalea andensis</name>
    <dbReference type="NCBI Taxonomy" id="1048983"/>
    <lineage>
        <taxon>Bacteria</taxon>
        <taxon>Pseudomonadati</taxon>
        <taxon>Bacteroidota</taxon>
        <taxon>Cytophagia</taxon>
        <taxon>Cytophagales</taxon>
        <taxon>Cytophagaceae</taxon>
        <taxon>Anditalea</taxon>
    </lineage>
</organism>
<proteinExistence type="predicted"/>
<dbReference type="PANTHER" id="PTHR30203">
    <property type="entry name" value="OUTER MEMBRANE CATION EFFLUX PROTEIN"/>
    <property type="match status" value="1"/>
</dbReference>
<reference evidence="2 3" key="1">
    <citation type="submission" date="2014-04" db="EMBL/GenBank/DDBJ databases">
        <title>Characterization and application of a salt tolerant electro-active bacterium.</title>
        <authorList>
            <person name="Yang L."/>
            <person name="Wei S."/>
            <person name="Tay Q.X.M."/>
        </authorList>
    </citation>
    <scope>NUCLEOTIDE SEQUENCE [LARGE SCALE GENOMIC DNA]</scope>
    <source>
        <strain evidence="2 3">LY1</strain>
    </source>
</reference>
<dbReference type="PANTHER" id="PTHR30203:SF23">
    <property type="entry name" value="OUTER MEMBRANE EFFLUX PROTEIN"/>
    <property type="match status" value="1"/>
</dbReference>
<evidence type="ECO:0000256" key="1">
    <source>
        <dbReference type="SAM" id="SignalP"/>
    </source>
</evidence>
<dbReference type="InterPro" id="IPR010131">
    <property type="entry name" value="MdtP/NodT-like"/>
</dbReference>
<dbReference type="SUPFAM" id="SSF56954">
    <property type="entry name" value="Outer membrane efflux proteins (OEP)"/>
    <property type="match status" value="1"/>
</dbReference>
<evidence type="ECO:0000313" key="3">
    <source>
        <dbReference type="Proteomes" id="UP000027821"/>
    </source>
</evidence>
<protein>
    <recommendedName>
        <fullName evidence="4">Transporter</fullName>
    </recommendedName>
</protein>
<dbReference type="Proteomes" id="UP000027821">
    <property type="component" value="Unassembled WGS sequence"/>
</dbReference>